<feature type="compositionally biased region" description="Basic and acidic residues" evidence="1">
    <location>
        <begin position="53"/>
        <end position="115"/>
    </location>
</feature>
<feature type="region of interest" description="Disordered" evidence="1">
    <location>
        <begin position="1"/>
        <end position="158"/>
    </location>
</feature>
<feature type="domain" description="FHA" evidence="2">
    <location>
        <begin position="215"/>
        <end position="278"/>
    </location>
</feature>
<dbReference type="InterPro" id="IPR000253">
    <property type="entry name" value="FHA_dom"/>
</dbReference>
<name>A0A0H2RC92_9AGAM</name>
<dbReference type="EMBL" id="KQ086161">
    <property type="protein sequence ID" value="KLO07093.1"/>
    <property type="molecule type" value="Genomic_DNA"/>
</dbReference>
<feature type="compositionally biased region" description="Basic and acidic residues" evidence="1">
    <location>
        <begin position="11"/>
        <end position="46"/>
    </location>
</feature>
<organism evidence="3 4">
    <name type="scientific">Schizopora paradoxa</name>
    <dbReference type="NCBI Taxonomy" id="27342"/>
    <lineage>
        <taxon>Eukaryota</taxon>
        <taxon>Fungi</taxon>
        <taxon>Dikarya</taxon>
        <taxon>Basidiomycota</taxon>
        <taxon>Agaricomycotina</taxon>
        <taxon>Agaricomycetes</taxon>
        <taxon>Hymenochaetales</taxon>
        <taxon>Schizoporaceae</taxon>
        <taxon>Schizopora</taxon>
    </lineage>
</organism>
<reference evidence="3 4" key="1">
    <citation type="submission" date="2015-04" db="EMBL/GenBank/DDBJ databases">
        <title>Complete genome sequence of Schizopora paradoxa KUC8140, a cosmopolitan wood degrader in East Asia.</title>
        <authorList>
            <consortium name="DOE Joint Genome Institute"/>
            <person name="Min B."/>
            <person name="Park H."/>
            <person name="Jang Y."/>
            <person name="Kim J.-J."/>
            <person name="Kim K.H."/>
            <person name="Pangilinan J."/>
            <person name="Lipzen A."/>
            <person name="Riley R."/>
            <person name="Grigoriev I.V."/>
            <person name="Spatafora J.W."/>
            <person name="Choi I.-G."/>
        </authorList>
    </citation>
    <scope>NUCLEOTIDE SEQUENCE [LARGE SCALE GENOMIC DNA]</scope>
    <source>
        <strain evidence="3 4">KUC8140</strain>
    </source>
</reference>
<dbReference type="PROSITE" id="PS50006">
    <property type="entry name" value="FHA_DOMAIN"/>
    <property type="match status" value="1"/>
</dbReference>
<dbReference type="FunFam" id="2.60.200.20:FF:000038">
    <property type="entry name" value="FHA domain-containing protein SNIP1"/>
    <property type="match status" value="1"/>
</dbReference>
<dbReference type="SMART" id="SM00240">
    <property type="entry name" value="FHA"/>
    <property type="match status" value="1"/>
</dbReference>
<feature type="compositionally biased region" description="Basic residues" evidence="1">
    <location>
        <begin position="1"/>
        <end position="10"/>
    </location>
</feature>
<dbReference type="InterPro" id="IPR050923">
    <property type="entry name" value="Cell_Proc_Reg/RNA_Proc"/>
</dbReference>
<dbReference type="STRING" id="27342.A0A0H2RC92"/>
<dbReference type="Gene3D" id="2.60.200.20">
    <property type="match status" value="1"/>
</dbReference>
<dbReference type="InParanoid" id="A0A0H2RC92"/>
<dbReference type="PANTHER" id="PTHR23308">
    <property type="entry name" value="NUCLEAR INHIBITOR OF PROTEIN PHOSPHATASE-1"/>
    <property type="match status" value="1"/>
</dbReference>
<proteinExistence type="predicted"/>
<evidence type="ECO:0000259" key="2">
    <source>
        <dbReference type="PROSITE" id="PS50006"/>
    </source>
</evidence>
<dbReference type="OrthoDB" id="444265at2759"/>
<evidence type="ECO:0000256" key="1">
    <source>
        <dbReference type="SAM" id="MobiDB-lite"/>
    </source>
</evidence>
<dbReference type="InterPro" id="IPR008984">
    <property type="entry name" value="SMAD_FHA_dom_sf"/>
</dbReference>
<dbReference type="SUPFAM" id="SSF49879">
    <property type="entry name" value="SMAD/FHA domain"/>
    <property type="match status" value="1"/>
</dbReference>
<keyword evidence="4" id="KW-1185">Reference proteome</keyword>
<accession>A0A0H2RC92</accession>
<feature type="compositionally biased region" description="Low complexity" evidence="1">
    <location>
        <begin position="117"/>
        <end position="144"/>
    </location>
</feature>
<protein>
    <submittedName>
        <fullName evidence="3">SMAD/FHA domain-containing protein</fullName>
    </submittedName>
</protein>
<evidence type="ECO:0000313" key="3">
    <source>
        <dbReference type="EMBL" id="KLO07093.1"/>
    </source>
</evidence>
<evidence type="ECO:0000313" key="4">
    <source>
        <dbReference type="Proteomes" id="UP000053477"/>
    </source>
</evidence>
<gene>
    <name evidence="3" type="ORF">SCHPADRAFT_882036</name>
</gene>
<dbReference type="Proteomes" id="UP000053477">
    <property type="component" value="Unassembled WGS sequence"/>
</dbReference>
<dbReference type="Pfam" id="PF00498">
    <property type="entry name" value="FHA"/>
    <property type="match status" value="1"/>
</dbReference>
<sequence length="308" mass="36226">MSGKGRSRSPSRRDRERSSRYDDDDDRRGPSSKPRRSEEPKRRYRDDYDEERYEDRKRPRGSYDERRRYDNRREDRRSERSRSRERERRRDNEDDKYRERKRDDRETDRDRDRQEGPSSSRRPARDSPAGSRARSRSPSRSVSAEVDKDMGKPNFKNSGLLAAATNTVQLTDGTSTVLKYNEPPEARKPTVGWRLYVFKGDEQSDPLHINRQSCYLIGRDRAITDIFVEHPSCSKQHAAIQHRQIKTKDEFGSIKTAIKPFIIDLESTNGTLVNDEKIPAARYYEIQPGDVIKFGLSTREYVLMRDDA</sequence>
<dbReference type="AlphaFoldDB" id="A0A0H2RC92"/>